<accession>A0ABW8ZDP1</accession>
<dbReference type="InterPro" id="IPR006251">
    <property type="entry name" value="Homoacnase/IPMdehydase_lsu"/>
</dbReference>
<keyword evidence="4" id="KW-0408">Iron</keyword>
<evidence type="ECO:0000313" key="10">
    <source>
        <dbReference type="Proteomes" id="UP001629214"/>
    </source>
</evidence>
<dbReference type="InterPro" id="IPR050067">
    <property type="entry name" value="IPM_dehydratase_rel_enz"/>
</dbReference>
<proteinExistence type="predicted"/>
<evidence type="ECO:0000256" key="7">
    <source>
        <dbReference type="SAM" id="MobiDB-lite"/>
    </source>
</evidence>
<feature type="region of interest" description="Disordered" evidence="7">
    <location>
        <begin position="1"/>
        <end position="20"/>
    </location>
</feature>
<keyword evidence="5" id="KW-0411">Iron-sulfur</keyword>
<keyword evidence="6 9" id="KW-0456">Lyase</keyword>
<dbReference type="Proteomes" id="UP001629214">
    <property type="component" value="Unassembled WGS sequence"/>
</dbReference>
<dbReference type="InterPro" id="IPR015931">
    <property type="entry name" value="Acnase/IPM_dHydase_lsu_aba_1/3"/>
</dbReference>
<dbReference type="InterPro" id="IPR036008">
    <property type="entry name" value="Aconitase_4Fe-4S_dom"/>
</dbReference>
<evidence type="ECO:0000256" key="1">
    <source>
        <dbReference type="ARBA" id="ARBA00011271"/>
    </source>
</evidence>
<dbReference type="NCBIfam" id="TIGR01343">
    <property type="entry name" value="hacA_fam"/>
    <property type="match status" value="1"/>
</dbReference>
<dbReference type="SUPFAM" id="SSF53732">
    <property type="entry name" value="Aconitase iron-sulfur domain"/>
    <property type="match status" value="1"/>
</dbReference>
<dbReference type="Pfam" id="PF00330">
    <property type="entry name" value="Aconitase"/>
    <property type="match status" value="1"/>
</dbReference>
<evidence type="ECO:0000256" key="2">
    <source>
        <dbReference type="ARBA" id="ARBA00022485"/>
    </source>
</evidence>
<keyword evidence="2" id="KW-0004">4Fe-4S</keyword>
<keyword evidence="3" id="KW-0479">Metal-binding</keyword>
<feature type="domain" description="Aconitase/3-isopropylmalate dehydratase large subunit alpha/beta/alpha" evidence="8">
    <location>
        <begin position="25"/>
        <end position="414"/>
    </location>
</feature>
<organism evidence="9 10">
    <name type="scientific">Herbaspirillum rhizosphaerae</name>
    <dbReference type="NCBI Taxonomy" id="346179"/>
    <lineage>
        <taxon>Bacteria</taxon>
        <taxon>Pseudomonadati</taxon>
        <taxon>Pseudomonadota</taxon>
        <taxon>Betaproteobacteria</taxon>
        <taxon>Burkholderiales</taxon>
        <taxon>Oxalobacteraceae</taxon>
        <taxon>Herbaspirillum</taxon>
    </lineage>
</organism>
<dbReference type="EC" id="4.2.1.33" evidence="9"/>
<dbReference type="GO" id="GO:0003861">
    <property type="term" value="F:3-isopropylmalate dehydratase activity"/>
    <property type="evidence" value="ECO:0007669"/>
    <property type="project" value="UniProtKB-EC"/>
</dbReference>
<evidence type="ECO:0000256" key="5">
    <source>
        <dbReference type="ARBA" id="ARBA00023014"/>
    </source>
</evidence>
<dbReference type="InterPro" id="IPR001030">
    <property type="entry name" value="Acoase/IPM_deHydtase_lsu_aba"/>
</dbReference>
<comment type="caution">
    <text evidence="9">The sequence shown here is derived from an EMBL/GenBank/DDBJ whole genome shotgun (WGS) entry which is preliminary data.</text>
</comment>
<evidence type="ECO:0000256" key="6">
    <source>
        <dbReference type="ARBA" id="ARBA00023239"/>
    </source>
</evidence>
<name>A0ABW8ZDP1_9BURK</name>
<keyword evidence="10" id="KW-1185">Reference proteome</keyword>
<evidence type="ECO:0000313" key="9">
    <source>
        <dbReference type="EMBL" id="MFL9881126.1"/>
    </source>
</evidence>
<dbReference type="PANTHER" id="PTHR43822">
    <property type="entry name" value="HOMOACONITASE, MITOCHONDRIAL-RELATED"/>
    <property type="match status" value="1"/>
</dbReference>
<evidence type="ECO:0000256" key="3">
    <source>
        <dbReference type="ARBA" id="ARBA00022723"/>
    </source>
</evidence>
<dbReference type="EMBL" id="JAQQFR010000019">
    <property type="protein sequence ID" value="MFL9881126.1"/>
    <property type="molecule type" value="Genomic_DNA"/>
</dbReference>
<dbReference type="Gene3D" id="3.30.499.10">
    <property type="entry name" value="Aconitase, domain 3"/>
    <property type="match status" value="2"/>
</dbReference>
<protein>
    <submittedName>
        <fullName evidence="9">Aconitase/3-isopropylmalate dehydratase large subunit family protein</fullName>
        <ecNumber evidence="9">4.2.1.33</ecNumber>
    </submittedName>
</protein>
<evidence type="ECO:0000256" key="4">
    <source>
        <dbReference type="ARBA" id="ARBA00023004"/>
    </source>
</evidence>
<dbReference type="PRINTS" id="PR00415">
    <property type="entry name" value="ACONITASE"/>
</dbReference>
<comment type="subunit">
    <text evidence="1">Heterodimer of LeuC and LeuD.</text>
</comment>
<sequence>MGATMTQKILARTSGRDPSISPVEHGEIIWASPDLVTAPEVSFSAYIKRIREIGVTKLAHPERVAVIIDHEVPVHSIAGAERNKLTRKLALELSVGHFFDGAGITHPLMVEQGLIAPGMFAAGADSHAPGLGAVGALSVPFGFEVSMVLATGQIWMKVPETIRVRLNGACAPGVGARDIVLATMQQLDDEATSYRVIEYQGEGLSTLSVPERMTICGLCVDAGAKSGIAAVDQRCIDYLREHGVSDPQPPELINSDADAEYAMTIDIDLSTLTPRVSIPPSPNHVREAQAMSDIVIQHAYIGSCVSGSIEDIRAAAAILRGHKVHADVNLLVIPATQQVFQQALQEGLLTELTAAGAKISPSTCGPCFGGIAQLTAGERRISTSTRNDPGRMGSNEAEIFLASAMTVAASAITGHITDPRAFAKGGVQ</sequence>
<dbReference type="RefSeq" id="WP_408170265.1">
    <property type="nucleotide sequence ID" value="NZ_JAQQFR010000019.1"/>
</dbReference>
<gene>
    <name evidence="9" type="ORF">PQR63_22200</name>
</gene>
<dbReference type="NCBIfam" id="NF001614">
    <property type="entry name" value="PRK00402.1"/>
    <property type="match status" value="1"/>
</dbReference>
<evidence type="ECO:0000259" key="8">
    <source>
        <dbReference type="Pfam" id="PF00330"/>
    </source>
</evidence>
<dbReference type="PANTHER" id="PTHR43822:SF2">
    <property type="entry name" value="HOMOACONITASE, MITOCHONDRIAL"/>
    <property type="match status" value="1"/>
</dbReference>
<reference evidence="9 10" key="1">
    <citation type="journal article" date="2024" name="Chem. Sci.">
        <title>Discovery of megapolipeptins by genome mining of a Burkholderiales bacteria collection.</title>
        <authorList>
            <person name="Paulo B.S."/>
            <person name="Recchia M.J.J."/>
            <person name="Lee S."/>
            <person name="Fergusson C.H."/>
            <person name="Romanowski S.B."/>
            <person name="Hernandez A."/>
            <person name="Krull N."/>
            <person name="Liu D.Y."/>
            <person name="Cavanagh H."/>
            <person name="Bos A."/>
            <person name="Gray C.A."/>
            <person name="Murphy B.T."/>
            <person name="Linington R.G."/>
            <person name="Eustaquio A.S."/>
        </authorList>
    </citation>
    <scope>NUCLEOTIDE SEQUENCE [LARGE SCALE GENOMIC DNA]</scope>
    <source>
        <strain evidence="9 10">RL21-008-BIB-B</strain>
    </source>
</reference>